<dbReference type="Gene3D" id="3.40.50.1820">
    <property type="entry name" value="alpha/beta hydrolase"/>
    <property type="match status" value="1"/>
</dbReference>
<feature type="domain" description="AB hydrolase-1" evidence="1">
    <location>
        <begin position="13"/>
        <end position="251"/>
    </location>
</feature>
<dbReference type="InterPro" id="IPR050266">
    <property type="entry name" value="AB_hydrolase_sf"/>
</dbReference>
<reference evidence="3" key="1">
    <citation type="submission" date="2016-10" db="EMBL/GenBank/DDBJ databases">
        <authorList>
            <person name="Varghese N."/>
            <person name="Submissions S."/>
        </authorList>
    </citation>
    <scope>NUCLEOTIDE SEQUENCE [LARGE SCALE GENOMIC DNA]</scope>
    <source>
        <strain evidence="3">CGMCC 1.9150</strain>
    </source>
</reference>
<dbReference type="InterPro" id="IPR000073">
    <property type="entry name" value="AB_hydrolase_1"/>
</dbReference>
<protein>
    <submittedName>
        <fullName evidence="2">Pimeloyl-ACP methyl ester carboxylesterase</fullName>
    </submittedName>
</protein>
<dbReference type="AlphaFoldDB" id="A0A1H7VK77"/>
<dbReference type="EMBL" id="FOBC01000025">
    <property type="protein sequence ID" value="SEM09289.1"/>
    <property type="molecule type" value="Genomic_DNA"/>
</dbReference>
<dbReference type="InterPro" id="IPR029058">
    <property type="entry name" value="AB_hydrolase_fold"/>
</dbReference>
<dbReference type="PRINTS" id="PR00111">
    <property type="entry name" value="ABHYDROLASE"/>
</dbReference>
<keyword evidence="3" id="KW-1185">Reference proteome</keyword>
<name>A0A1H7VK77_9GAMM</name>
<evidence type="ECO:0000313" key="3">
    <source>
        <dbReference type="Proteomes" id="UP000198807"/>
    </source>
</evidence>
<dbReference type="PANTHER" id="PTHR43798">
    <property type="entry name" value="MONOACYLGLYCEROL LIPASE"/>
    <property type="match status" value="1"/>
</dbReference>
<gene>
    <name evidence="2" type="ORF">SAMN04488129_12540</name>
</gene>
<proteinExistence type="predicted"/>
<organism evidence="2 3">
    <name type="scientific">Halomonas daqiaonensis</name>
    <dbReference type="NCBI Taxonomy" id="650850"/>
    <lineage>
        <taxon>Bacteria</taxon>
        <taxon>Pseudomonadati</taxon>
        <taxon>Pseudomonadota</taxon>
        <taxon>Gammaproteobacteria</taxon>
        <taxon>Oceanospirillales</taxon>
        <taxon>Halomonadaceae</taxon>
        <taxon>Halomonas</taxon>
    </lineage>
</organism>
<dbReference type="OrthoDB" id="5853561at2"/>
<dbReference type="STRING" id="650850.SAMN04488129_12540"/>
<dbReference type="SUPFAM" id="SSF53474">
    <property type="entry name" value="alpha/beta-Hydrolases"/>
    <property type="match status" value="1"/>
</dbReference>
<dbReference type="GO" id="GO:0016020">
    <property type="term" value="C:membrane"/>
    <property type="evidence" value="ECO:0007669"/>
    <property type="project" value="TreeGrafter"/>
</dbReference>
<evidence type="ECO:0000313" key="2">
    <source>
        <dbReference type="EMBL" id="SEM09289.1"/>
    </source>
</evidence>
<sequence length="269" mass="29099">MLNFIRQGAGPPLLLVHGLGGSWRSWTTILPALSEAREVVALDLPGHGETPAAADSGTFKGLADSVDAFITEQGLDGIDIVGSSLGARIVLEMARRGKVGATVALDPGGFWQGWERKYFRATLTASIRLLRGLGPALPALSRSAATRSMLLAQLSARPWKLDGDIVATELKSFAATKTFNALVRDLATAPAQEGPASEASRSVVIGWGRQDRLCLPRQAARAKEAFPSARLHWFGKCGHFPMWDRPEETVQLILQETENQDTHAHDFLR</sequence>
<dbReference type="Pfam" id="PF12697">
    <property type="entry name" value="Abhydrolase_6"/>
    <property type="match status" value="1"/>
</dbReference>
<evidence type="ECO:0000259" key="1">
    <source>
        <dbReference type="Pfam" id="PF12697"/>
    </source>
</evidence>
<accession>A0A1H7VK77</accession>
<dbReference type="PANTHER" id="PTHR43798:SF33">
    <property type="entry name" value="HYDROLASE, PUTATIVE (AFU_ORTHOLOGUE AFUA_2G14860)-RELATED"/>
    <property type="match status" value="1"/>
</dbReference>
<dbReference type="RefSeq" id="WP_089715556.1">
    <property type="nucleotide sequence ID" value="NZ_FOBC01000025.1"/>
</dbReference>
<dbReference type="Proteomes" id="UP000198807">
    <property type="component" value="Unassembled WGS sequence"/>
</dbReference>